<evidence type="ECO:0000256" key="3">
    <source>
        <dbReference type="ARBA" id="ARBA00022630"/>
    </source>
</evidence>
<keyword evidence="3" id="KW-0285">Flavoprotein</keyword>
<keyword evidence="7" id="KW-0560">Oxidoreductase</keyword>
<dbReference type="GO" id="GO:0004148">
    <property type="term" value="F:dihydrolipoyl dehydrogenase (NADH) activity"/>
    <property type="evidence" value="ECO:0007669"/>
    <property type="project" value="UniProtKB-EC"/>
</dbReference>
<dbReference type="InterPro" id="IPR001100">
    <property type="entry name" value="Pyr_nuc-diS_OxRdtase"/>
</dbReference>
<comment type="cofactor">
    <cofactor evidence="1">
        <name>FAD</name>
        <dbReference type="ChEBI" id="CHEBI:57692"/>
    </cofactor>
</comment>
<dbReference type="SUPFAM" id="SSF55424">
    <property type="entry name" value="FAD/NAD-linked reductases, dimerisation (C-terminal) domain"/>
    <property type="match status" value="1"/>
</dbReference>
<dbReference type="EMBL" id="CP063982">
    <property type="protein sequence ID" value="UOD51399.1"/>
    <property type="molecule type" value="Genomic_DNA"/>
</dbReference>
<dbReference type="PRINTS" id="PR00411">
    <property type="entry name" value="PNDRDTASEI"/>
</dbReference>
<comment type="similarity">
    <text evidence="2">Belongs to the class-I pyridine nucleotide-disulfide oxidoreductase family.</text>
</comment>
<dbReference type="Pfam" id="PF07992">
    <property type="entry name" value="Pyr_redox_2"/>
    <property type="match status" value="1"/>
</dbReference>
<dbReference type="Pfam" id="PF02852">
    <property type="entry name" value="Pyr_redox_dim"/>
    <property type="match status" value="1"/>
</dbReference>
<dbReference type="EC" id="1.8.1.4" evidence="7"/>
<accession>A0ABY4AMJ9</accession>
<reference evidence="7 8" key="1">
    <citation type="submission" date="2020-11" db="EMBL/GenBank/DDBJ databases">
        <title>Algicoccus daihaiensis sp.nov., isolated from Daihai Lake in Inner Mongolia.</title>
        <authorList>
            <person name="Kai J."/>
        </authorList>
    </citation>
    <scope>NUCLEOTIDE SEQUENCE [LARGE SCALE GENOMIC DNA]</scope>
    <source>
        <strain evidence="8">f23</strain>
    </source>
</reference>
<dbReference type="Gene3D" id="3.30.390.30">
    <property type="match status" value="1"/>
</dbReference>
<dbReference type="InterPro" id="IPR004099">
    <property type="entry name" value="Pyr_nucl-diS_OxRdtase_dimer"/>
</dbReference>
<evidence type="ECO:0000259" key="6">
    <source>
        <dbReference type="Pfam" id="PF07992"/>
    </source>
</evidence>
<dbReference type="NCBIfam" id="NF004939">
    <property type="entry name" value="PRK06292.1-1"/>
    <property type="match status" value="1"/>
</dbReference>
<sequence length="468" mass="50439">MKSIDVDVAIIGAGTAGLSAYKAAIKSGNTQSVIMIEGGPYGTTCARVGCMPSKLLIAAAEAAHSAQHMDPFGVHVDGVVRVDGKEVMDRVKRERDRFVGFVLEGVENIPAEHKLRGFARFVAPGVLEVDDHTRVHAKTVVIATGSSPSVPPPFKELGDRLVVNDDVFAWNDLPKRVVVFGPGVIGLELGQALARLGVTVRVFGMSGSLAGISDLKVRQAAKKIFQDEFYLDPDARVLETKRVGDEVEVRYIKLDNSECIERFDYVLVATGRRPNVASLDLASANIEVNPQGVPAFNRQTLQVGALPVFIAGDVNNDVPLLHEAADEGHIAGLNAANYPDVKPGKRTIGLGVVFTDPQIAMVGLGPDKLEKGKFVTGELDFSGQGRSRVMLKNKGLMHIYADIQTRRFVGAQMVGPVAEHLAHLLAWSGEQGMTIDQMLTMPFYHPVIEEGLRTALRDAAAKLDAARR</sequence>
<dbReference type="PRINTS" id="PR00368">
    <property type="entry name" value="FADPNR"/>
</dbReference>
<keyword evidence="8" id="KW-1185">Reference proteome</keyword>
<evidence type="ECO:0000313" key="8">
    <source>
        <dbReference type="Proteomes" id="UP000831607"/>
    </source>
</evidence>
<gene>
    <name evidence="7" type="ORF">DHf2319_06105</name>
</gene>
<evidence type="ECO:0000256" key="4">
    <source>
        <dbReference type="ARBA" id="ARBA00022827"/>
    </source>
</evidence>
<proteinExistence type="inferred from homology"/>
<evidence type="ECO:0000256" key="1">
    <source>
        <dbReference type="ARBA" id="ARBA00001974"/>
    </source>
</evidence>
<dbReference type="Gene3D" id="1.10.287.990">
    <property type="entry name" value="Fe,Mn superoxide dismutase (SOD) domain"/>
    <property type="match status" value="1"/>
</dbReference>
<organism evidence="7 8">
    <name type="scientific">Orrella daihaiensis</name>
    <dbReference type="NCBI Taxonomy" id="2782176"/>
    <lineage>
        <taxon>Bacteria</taxon>
        <taxon>Pseudomonadati</taxon>
        <taxon>Pseudomonadota</taxon>
        <taxon>Betaproteobacteria</taxon>
        <taxon>Burkholderiales</taxon>
        <taxon>Alcaligenaceae</taxon>
        <taxon>Orrella</taxon>
    </lineage>
</organism>
<feature type="domain" description="FAD/NAD(P)-binding" evidence="6">
    <location>
        <begin position="7"/>
        <end position="328"/>
    </location>
</feature>
<dbReference type="InterPro" id="IPR016156">
    <property type="entry name" value="FAD/NAD-linked_Rdtase_dimer_sf"/>
</dbReference>
<dbReference type="RefSeq" id="WP_243479865.1">
    <property type="nucleotide sequence ID" value="NZ_CP063982.1"/>
</dbReference>
<dbReference type="Gene3D" id="3.50.50.60">
    <property type="entry name" value="FAD/NAD(P)-binding domain"/>
    <property type="match status" value="2"/>
</dbReference>
<dbReference type="SUPFAM" id="SSF51905">
    <property type="entry name" value="FAD/NAD(P)-binding domain"/>
    <property type="match status" value="1"/>
</dbReference>
<feature type="domain" description="Pyridine nucleotide-disulphide oxidoreductase dimerisation" evidence="5">
    <location>
        <begin position="352"/>
        <end position="455"/>
    </location>
</feature>
<dbReference type="PANTHER" id="PTHR43014:SF4">
    <property type="entry name" value="PYRIDINE NUCLEOTIDE-DISULFIDE OXIDOREDUCTASE RCLA-RELATED"/>
    <property type="match status" value="1"/>
</dbReference>
<dbReference type="Proteomes" id="UP000831607">
    <property type="component" value="Chromosome"/>
</dbReference>
<protein>
    <submittedName>
        <fullName evidence="7">Dihydrolipoyl dehydrogenase</fullName>
        <ecNumber evidence="7">1.8.1.4</ecNumber>
    </submittedName>
</protein>
<dbReference type="InterPro" id="IPR023753">
    <property type="entry name" value="FAD/NAD-binding_dom"/>
</dbReference>
<name>A0ABY4AMJ9_9BURK</name>
<dbReference type="PANTHER" id="PTHR43014">
    <property type="entry name" value="MERCURIC REDUCTASE"/>
    <property type="match status" value="1"/>
</dbReference>
<dbReference type="PIRSF" id="PIRSF000350">
    <property type="entry name" value="Mercury_reductase_MerA"/>
    <property type="match status" value="1"/>
</dbReference>
<evidence type="ECO:0000256" key="2">
    <source>
        <dbReference type="ARBA" id="ARBA00007532"/>
    </source>
</evidence>
<keyword evidence="4" id="KW-0274">FAD</keyword>
<dbReference type="InterPro" id="IPR036188">
    <property type="entry name" value="FAD/NAD-bd_sf"/>
</dbReference>
<evidence type="ECO:0000313" key="7">
    <source>
        <dbReference type="EMBL" id="UOD51399.1"/>
    </source>
</evidence>
<dbReference type="InterPro" id="IPR036324">
    <property type="entry name" value="Mn/Fe_SOD_N_sf"/>
</dbReference>
<evidence type="ECO:0000259" key="5">
    <source>
        <dbReference type="Pfam" id="PF02852"/>
    </source>
</evidence>